<accession>A0A8S3K021</accession>
<sequence>LVENDDERLSLQQRGINTSIPGTPAQAMKIILEEDENPESPQLE</sequence>
<dbReference type="EMBL" id="CAJOBI010357057">
    <property type="protein sequence ID" value="CAF5224448.1"/>
    <property type="molecule type" value="Genomic_DNA"/>
</dbReference>
<gene>
    <name evidence="1" type="ORF">SMN809_LOCUS83803</name>
</gene>
<feature type="non-terminal residue" evidence="1">
    <location>
        <position position="1"/>
    </location>
</feature>
<reference evidence="1" key="1">
    <citation type="submission" date="2021-02" db="EMBL/GenBank/DDBJ databases">
        <authorList>
            <person name="Nowell W R."/>
        </authorList>
    </citation>
    <scope>NUCLEOTIDE SEQUENCE</scope>
</reference>
<comment type="caution">
    <text evidence="1">The sequence shown here is derived from an EMBL/GenBank/DDBJ whole genome shotgun (WGS) entry which is preliminary data.</text>
</comment>
<evidence type="ECO:0000313" key="1">
    <source>
        <dbReference type="EMBL" id="CAF5224448.1"/>
    </source>
</evidence>
<dbReference type="Proteomes" id="UP000676336">
    <property type="component" value="Unassembled WGS sequence"/>
</dbReference>
<dbReference type="AlphaFoldDB" id="A0A8S3K021"/>
<organism evidence="1 2">
    <name type="scientific">Rotaria magnacalcarata</name>
    <dbReference type="NCBI Taxonomy" id="392030"/>
    <lineage>
        <taxon>Eukaryota</taxon>
        <taxon>Metazoa</taxon>
        <taxon>Spiralia</taxon>
        <taxon>Gnathifera</taxon>
        <taxon>Rotifera</taxon>
        <taxon>Eurotatoria</taxon>
        <taxon>Bdelloidea</taxon>
        <taxon>Philodinida</taxon>
        <taxon>Philodinidae</taxon>
        <taxon>Rotaria</taxon>
    </lineage>
</organism>
<protein>
    <submittedName>
        <fullName evidence="1">Uncharacterized protein</fullName>
    </submittedName>
</protein>
<name>A0A8S3K021_9BILA</name>
<evidence type="ECO:0000313" key="2">
    <source>
        <dbReference type="Proteomes" id="UP000676336"/>
    </source>
</evidence>
<proteinExistence type="predicted"/>